<keyword evidence="3 7" id="KW-0812">Transmembrane</keyword>
<dbReference type="InterPro" id="IPR020846">
    <property type="entry name" value="MFS_dom"/>
</dbReference>
<dbReference type="PANTHER" id="PTHR43791:SF36">
    <property type="entry name" value="TRANSPORTER, PUTATIVE (AFU_ORTHOLOGUE AFUA_6G08340)-RELATED"/>
    <property type="match status" value="1"/>
</dbReference>
<feature type="transmembrane region" description="Helical" evidence="7">
    <location>
        <begin position="323"/>
        <end position="342"/>
    </location>
</feature>
<dbReference type="CDD" id="cd17319">
    <property type="entry name" value="MFS_ExuT_GudP_like"/>
    <property type="match status" value="1"/>
</dbReference>
<evidence type="ECO:0000256" key="1">
    <source>
        <dbReference type="ARBA" id="ARBA00004141"/>
    </source>
</evidence>
<evidence type="ECO:0000259" key="8">
    <source>
        <dbReference type="PROSITE" id="PS50850"/>
    </source>
</evidence>
<reference evidence="9 10" key="1">
    <citation type="submission" date="2008-01" db="EMBL/GenBank/DDBJ databases">
        <title>Complete sequence of Pseudomonas putida GB-1.</title>
        <authorList>
            <consortium name="US DOE Joint Genome Institute"/>
            <person name="Copeland A."/>
            <person name="Lucas S."/>
            <person name="Lapidus A."/>
            <person name="Barry K."/>
            <person name="Glavina del Rio T."/>
            <person name="Dalin E."/>
            <person name="Tice H."/>
            <person name="Pitluck S."/>
            <person name="Bruce D."/>
            <person name="Goodwin L."/>
            <person name="Chertkov O."/>
            <person name="Brettin T."/>
            <person name="Detter J.C."/>
            <person name="Han C."/>
            <person name="Kuske C.R."/>
            <person name="Schmutz J."/>
            <person name="Larimer F."/>
            <person name="Land M."/>
            <person name="Hauser L."/>
            <person name="Kyrpides N."/>
            <person name="Kim E."/>
            <person name="McCarthy J.K."/>
            <person name="Richardson P."/>
        </authorList>
    </citation>
    <scope>NUCLEOTIDE SEQUENCE [LARGE SCALE GENOMIC DNA]</scope>
    <source>
        <strain evidence="9 10">GB-1</strain>
    </source>
</reference>
<name>B0KHM4_PSEPG</name>
<accession>B0KHM4</accession>
<dbReference type="Pfam" id="PF07690">
    <property type="entry name" value="MFS_1"/>
    <property type="match status" value="1"/>
</dbReference>
<feature type="transmembrane region" description="Helical" evidence="7">
    <location>
        <begin position="94"/>
        <end position="112"/>
    </location>
</feature>
<dbReference type="HOGENOM" id="CLU_001265_0_0_6"/>
<keyword evidence="5 7" id="KW-1133">Transmembrane helix</keyword>
<feature type="transmembrane region" description="Helical" evidence="7">
    <location>
        <begin position="348"/>
        <end position="368"/>
    </location>
</feature>
<feature type="transmembrane region" description="Helical" evidence="7">
    <location>
        <begin position="62"/>
        <end position="82"/>
    </location>
</feature>
<dbReference type="AlphaFoldDB" id="B0KHM4"/>
<evidence type="ECO:0000256" key="4">
    <source>
        <dbReference type="ARBA" id="ARBA00022797"/>
    </source>
</evidence>
<dbReference type="GO" id="GO:0005886">
    <property type="term" value="C:plasma membrane"/>
    <property type="evidence" value="ECO:0007669"/>
    <property type="project" value="TreeGrafter"/>
</dbReference>
<keyword evidence="6 7" id="KW-0472">Membrane</keyword>
<protein>
    <submittedName>
        <fullName evidence="9">Major facilitator superfamily MFS_1</fullName>
    </submittedName>
</protein>
<feature type="transmembrane region" description="Helical" evidence="7">
    <location>
        <begin position="380"/>
        <end position="401"/>
    </location>
</feature>
<feature type="transmembrane region" description="Helical" evidence="7">
    <location>
        <begin position="187"/>
        <end position="206"/>
    </location>
</feature>
<evidence type="ECO:0000313" key="9">
    <source>
        <dbReference type="EMBL" id="ABY99106.1"/>
    </source>
</evidence>
<dbReference type="PANTHER" id="PTHR43791">
    <property type="entry name" value="PERMEASE-RELATED"/>
    <property type="match status" value="1"/>
</dbReference>
<dbReference type="eggNOG" id="COG2271">
    <property type="taxonomic scope" value="Bacteria"/>
</dbReference>
<proteinExistence type="predicted"/>
<dbReference type="EMBL" id="CP000926">
    <property type="protein sequence ID" value="ABY99106.1"/>
    <property type="molecule type" value="Genomic_DNA"/>
</dbReference>
<feature type="transmembrane region" description="Helical" evidence="7">
    <location>
        <begin position="24"/>
        <end position="42"/>
    </location>
</feature>
<gene>
    <name evidence="9" type="ordered locus">PputGB1_3214</name>
</gene>
<feature type="transmembrane region" description="Helical" evidence="7">
    <location>
        <begin position="118"/>
        <end position="140"/>
    </location>
</feature>
<dbReference type="SUPFAM" id="SSF103473">
    <property type="entry name" value="MFS general substrate transporter"/>
    <property type="match status" value="1"/>
</dbReference>
<dbReference type="RefSeq" id="WP_012272835.1">
    <property type="nucleotide sequence ID" value="NC_010322.1"/>
</dbReference>
<dbReference type="Gene3D" id="1.20.1250.20">
    <property type="entry name" value="MFS general substrate transporter like domains"/>
    <property type="match status" value="2"/>
</dbReference>
<dbReference type="InterPro" id="IPR036259">
    <property type="entry name" value="MFS_trans_sf"/>
</dbReference>
<dbReference type="KEGG" id="ppg:PputGB1_3214"/>
<evidence type="ECO:0000256" key="5">
    <source>
        <dbReference type="ARBA" id="ARBA00022989"/>
    </source>
</evidence>
<feature type="transmembrane region" description="Helical" evidence="7">
    <location>
        <begin position="152"/>
        <end position="175"/>
    </location>
</feature>
<sequence length="440" mass="48431">MKEAILDGAERAPAHQLDAIYRKMSLRLIPFLFVCYVLAYFARINVSFAKLDMLADLHISETAYGLGAGIFFLGYLVFAVPSNMMLERVGARRWIGFIMVAWGCLTSLMMFIEQASTFYALRFLIGVAEAGFFPGIIFYFTRWFPSERRGRVIALFMAAIPLSGIIGGPLSGWIMSAMRHAPMGVASWQWLFLLYGLPTVVVGLLVKRCLPDSYQDANFLSAAEKRLVGDELTRDAMRRPSSAQRRSLSSFLFSPVIWYFSLVYFLIEMGEYALGFWMPTIIRNAGFDDLQSVGLLTAIPYLVASGVMIYIGRSADLRNERKWHLAIPLFIGMVGLIIAAHFAHSGVLAMLGLTLATCGVMASFPIFWTVPTALLGANAAAGVALINSIGNLAGFFSPFLVGWTVDLTHSTDLSLYVVAGCAFLGAVLFVLVPNRFGSSQ</sequence>
<dbReference type="InterPro" id="IPR011701">
    <property type="entry name" value="MFS"/>
</dbReference>
<keyword evidence="4" id="KW-0058">Aromatic hydrocarbons catabolism</keyword>
<evidence type="ECO:0000256" key="2">
    <source>
        <dbReference type="ARBA" id="ARBA00022448"/>
    </source>
</evidence>
<evidence type="ECO:0000313" key="10">
    <source>
        <dbReference type="Proteomes" id="UP000002157"/>
    </source>
</evidence>
<feature type="transmembrane region" description="Helical" evidence="7">
    <location>
        <begin position="247"/>
        <end position="267"/>
    </location>
</feature>
<feature type="transmembrane region" description="Helical" evidence="7">
    <location>
        <begin position="413"/>
        <end position="432"/>
    </location>
</feature>
<dbReference type="Proteomes" id="UP000002157">
    <property type="component" value="Chromosome"/>
</dbReference>
<comment type="subcellular location">
    <subcellularLocation>
        <location evidence="1">Membrane</location>
        <topology evidence="1">Multi-pass membrane protein</topology>
    </subcellularLocation>
</comment>
<feature type="transmembrane region" description="Helical" evidence="7">
    <location>
        <begin position="293"/>
        <end position="311"/>
    </location>
</feature>
<dbReference type="GO" id="GO:0022857">
    <property type="term" value="F:transmembrane transporter activity"/>
    <property type="evidence" value="ECO:0007669"/>
    <property type="project" value="InterPro"/>
</dbReference>
<keyword evidence="2" id="KW-0813">Transport</keyword>
<evidence type="ECO:0000256" key="7">
    <source>
        <dbReference type="SAM" id="Phobius"/>
    </source>
</evidence>
<dbReference type="PROSITE" id="PS50850">
    <property type="entry name" value="MFS"/>
    <property type="match status" value="1"/>
</dbReference>
<evidence type="ECO:0000256" key="3">
    <source>
        <dbReference type="ARBA" id="ARBA00022692"/>
    </source>
</evidence>
<feature type="domain" description="Major facilitator superfamily (MFS) profile" evidence="8">
    <location>
        <begin position="28"/>
        <end position="437"/>
    </location>
</feature>
<dbReference type="FunFam" id="1.20.1250.20:FF:000018">
    <property type="entry name" value="MFS transporter permease"/>
    <property type="match status" value="1"/>
</dbReference>
<evidence type="ECO:0000256" key="6">
    <source>
        <dbReference type="ARBA" id="ARBA00023136"/>
    </source>
</evidence>
<organism evidence="9 10">
    <name type="scientific">Pseudomonas putida (strain GB-1)</name>
    <dbReference type="NCBI Taxonomy" id="76869"/>
    <lineage>
        <taxon>Bacteria</taxon>
        <taxon>Pseudomonadati</taxon>
        <taxon>Pseudomonadota</taxon>
        <taxon>Gammaproteobacteria</taxon>
        <taxon>Pseudomonadales</taxon>
        <taxon>Pseudomonadaceae</taxon>
        <taxon>Pseudomonas</taxon>
    </lineage>
</organism>